<organism evidence="1 2">
    <name type="scientific">Pseudomonas phage Pf-10</name>
    <dbReference type="NCBI Taxonomy" id="1562076"/>
    <lineage>
        <taxon>Viruses</taxon>
        <taxon>Duplodnaviria</taxon>
        <taxon>Heunggongvirae</taxon>
        <taxon>Uroviricota</taxon>
        <taxon>Caudoviricetes</taxon>
        <taxon>Autographivirales</taxon>
        <taxon>Autotranscriptaviridae</taxon>
        <taxon>Studiervirinae</taxon>
        <taxon>Pifdecavirus</taxon>
        <taxon>Pifdecavirus BIMBV46</taxon>
        <taxon>Pifdecavirus Pf10</taxon>
    </lineage>
</organism>
<sequence length="88" mass="9879">MLKEIQHYLDNPDDIPDIPDASATFLKVRLNPAYLMRTGITDQFTKLGWSEGKIMGFLEGAAAAVELVELMQEARLNPQQEDFGNVLQ</sequence>
<accession>A0A0A0YSJ9</accession>
<evidence type="ECO:0000313" key="1">
    <source>
        <dbReference type="EMBL" id="AIX12990.1"/>
    </source>
</evidence>
<dbReference type="GeneID" id="24576444"/>
<dbReference type="OrthoDB" id="26865at10239"/>
<gene>
    <name evidence="1" type="ORF">NL61_28</name>
</gene>
<keyword evidence="2" id="KW-1185">Reference proteome</keyword>
<dbReference type="InterPro" id="IPR020121">
    <property type="entry name" value="Phage_T7-like_6.5"/>
</dbReference>
<proteinExistence type="predicted"/>
<dbReference type="Proteomes" id="UP000030326">
    <property type="component" value="Segment"/>
</dbReference>
<reference evidence="1 2" key="1">
    <citation type="submission" date="2014-10" db="EMBL/GenBank/DDBJ databases">
        <title>Complete genome sequence and comparative genome analysis of Pseudomonas phage Pf-10.</title>
        <authorList>
            <person name="Valentovich L.N."/>
            <person name="Pilipchuk T.A."/>
        </authorList>
    </citation>
    <scope>NUCLEOTIDE SEQUENCE [LARGE SCALE GENOMIC DNA]</scope>
</reference>
<dbReference type="KEGG" id="vg:24576444"/>
<dbReference type="Pfam" id="PF10911">
    <property type="entry name" value="T7-like_Y65"/>
    <property type="match status" value="1"/>
</dbReference>
<dbReference type="RefSeq" id="YP_009145625.1">
    <property type="nucleotide sequence ID" value="NC_027292.1"/>
</dbReference>
<name>A0A0A0YSJ9_9CAUD</name>
<evidence type="ECO:0000313" key="2">
    <source>
        <dbReference type="Proteomes" id="UP000030326"/>
    </source>
</evidence>
<dbReference type="EMBL" id="KP025626">
    <property type="protein sequence ID" value="AIX12990.1"/>
    <property type="molecule type" value="Genomic_DNA"/>
</dbReference>
<protein>
    <submittedName>
        <fullName evidence="1">Uncharacterized protein</fullName>
    </submittedName>
</protein>